<dbReference type="EMBL" id="JBHRYQ010000001">
    <property type="protein sequence ID" value="MFC3812696.1"/>
    <property type="molecule type" value="Genomic_DNA"/>
</dbReference>
<feature type="transmembrane region" description="Helical" evidence="1">
    <location>
        <begin position="58"/>
        <end position="79"/>
    </location>
</feature>
<keyword evidence="1" id="KW-0472">Membrane</keyword>
<accession>A0ABV7Z0M0</accession>
<name>A0ABV7Z0M0_9BACT</name>
<proteinExistence type="predicted"/>
<evidence type="ECO:0000256" key="1">
    <source>
        <dbReference type="SAM" id="Phobius"/>
    </source>
</evidence>
<dbReference type="Proteomes" id="UP001595616">
    <property type="component" value="Unassembled WGS sequence"/>
</dbReference>
<feature type="transmembrane region" description="Helical" evidence="1">
    <location>
        <begin position="85"/>
        <end position="104"/>
    </location>
</feature>
<evidence type="ECO:0000313" key="3">
    <source>
        <dbReference type="Proteomes" id="UP001595616"/>
    </source>
</evidence>
<keyword evidence="1" id="KW-1133">Transmembrane helix</keyword>
<keyword evidence="1" id="KW-0812">Transmembrane</keyword>
<evidence type="ECO:0000313" key="2">
    <source>
        <dbReference type="EMBL" id="MFC3812696.1"/>
    </source>
</evidence>
<protein>
    <submittedName>
        <fullName evidence="2">DUF983 domain-containing protein</fullName>
    </submittedName>
</protein>
<dbReference type="Pfam" id="PF06170">
    <property type="entry name" value="DUF983"/>
    <property type="match status" value="1"/>
</dbReference>
<keyword evidence="3" id="KW-1185">Reference proteome</keyword>
<dbReference type="InterPro" id="IPR009325">
    <property type="entry name" value="DUF983"/>
</dbReference>
<sequence length="127" mass="14873">MGELSAALKMKCPRCGKGELFENTGILPKKGWFGMNTNCSECGLKYEKELGFFYGAMYISYMLNIALFVTVTVGYYLFFEDSVDWRGYIISYVILTLILTKWIYRMSRSLWLMIMIKYEPEKKELTK</sequence>
<organism evidence="2 3">
    <name type="scientific">Lacihabitans lacunae</name>
    <dbReference type="NCBI Taxonomy" id="1028214"/>
    <lineage>
        <taxon>Bacteria</taxon>
        <taxon>Pseudomonadati</taxon>
        <taxon>Bacteroidota</taxon>
        <taxon>Cytophagia</taxon>
        <taxon>Cytophagales</taxon>
        <taxon>Leadbetterellaceae</taxon>
        <taxon>Lacihabitans</taxon>
    </lineage>
</organism>
<comment type="caution">
    <text evidence="2">The sequence shown here is derived from an EMBL/GenBank/DDBJ whole genome shotgun (WGS) entry which is preliminary data.</text>
</comment>
<gene>
    <name evidence="2" type="ORF">ACFOOI_18685</name>
</gene>
<dbReference type="RefSeq" id="WP_379839587.1">
    <property type="nucleotide sequence ID" value="NZ_JBHRYQ010000001.1"/>
</dbReference>
<reference evidence="3" key="1">
    <citation type="journal article" date="2019" name="Int. J. Syst. Evol. Microbiol.">
        <title>The Global Catalogue of Microorganisms (GCM) 10K type strain sequencing project: providing services to taxonomists for standard genome sequencing and annotation.</title>
        <authorList>
            <consortium name="The Broad Institute Genomics Platform"/>
            <consortium name="The Broad Institute Genome Sequencing Center for Infectious Disease"/>
            <person name="Wu L."/>
            <person name="Ma J."/>
        </authorList>
    </citation>
    <scope>NUCLEOTIDE SEQUENCE [LARGE SCALE GENOMIC DNA]</scope>
    <source>
        <strain evidence="3">CECT 7956</strain>
    </source>
</reference>